<sequence>MPALLDQGPSPAAQWLRHFSRMDDALAHLTAFPVSHLPSSLEYGLDLPLPEEQIASSRNADDLFDELWSDGALASVSADDTLHFLSHDHSWLLAKCNAISASRHSGIPAVSLRERLLNLLGSTDDDQELQSRLVDLLGLDELELVMDLIVHRTELTHIYFPPLSQETLSAPDSVLRLLTREERDHALRQAELEHKSRPLGPKLSQPVESYPHVYRAHDAGNTLSTSGKKYKLPLGSQTFDHKEYEEIIIPATKVGTVRAGERLIQIQDMDFLCRNTFRGYKSLNRMQSLVYPVAYQTNENMLICAPTGAGKTDAAMLTILHTINMNCTPSPTVISDEAPISCDKDQFKIVYVAPMKALAAEIVEKLGKRLRWLGIEVRELTGDMHLTKAEIVRTQIIVTTPEKWDVVTRKSTGDTELVQKVRLLIIDEVHMLHDERGAVIESLVARTQRQVESTQSMIRIVGLSATLPNFVDVAMFLKVNLSQGLFYFDASFRPVPLEQHFLGVKGKPGTKLANANLDKTSFEKVKDMLQQDHQVMVFVHSRKDTLKTARLFYQMAIDEMCLDLLDNTGHCQYNQACKEMERSKGRELRELFKKGFGIHHAGMLRSDRNLMEKMFGDGLIKVLCCTATLAWGVNLPAAAVVIKGTQVYNTQKGSFMDLGILDVLQIFGRAGRPQFQQYGIGFICTTYDKLAHYLAAVTQQHPIESRLAERIVDNLNAEAVLGTVTSIEEGIQWLGYSYMFVRWKKNPLVYGIEWQELADDPHLYSRRKQLIVKAARRLQQTQMIIFNEETESLTPKYVGRIASDFYILNNSVEIFNDMMKPQATEADILTMLSLSGEFDNIQSRDAESQELENLRKTVCPCQIGGAKDSSHAKINILLQSYISKANLEDFALVSDSAYVAQNSARICRALFHIALNRRWGNLCQVLLSICKSIEKRIWSYQHPLAQFRIPPHIVQKLEERESTSSIESLRDMDSAEIGDLVHNQKMGRQISSLLAIFPTLSIDTEIAPLNRDVLRIHLYIAPDFRWDDRIHGNSESYWIWVENSETFEIYHSEFFILNRRKLYDDHELDFTIPLSDPLPPQIYVRAISDRWLGAETVTPISFQHLIRPDTETIYTPLLKLQPLPIAALKDERLEMIYSKKFPYFNPMQTQIFHCLYHTASNILLGSPTGSGKTIACELAMWWAFRENPGSKVVYIAPMKALVRERVKDWDARLTAPMKLKLVELTGDNTPDTGSIRDADIIITTPEKWDGISRSWQTRSYVRQVSLVIIDEIHLLGGGRGPILEIIVSRMNYIASQTDRPVRIMGMSTACANASDLANWLGVKDGLYNFKHSVRPVPLETYIDGFPEQHGFCPLMQSMNRPAFLAIKTHSPRKPVIIFVASRRQTRLTAKDMIAFCGLEDNPRRFLHTSEEELQALLTQVKDQSLKEALQFGVGLHHAGLVESDRQIVEELFTYNKIQVLVATSTLAWGVNLPAHLVIVKGTQFFDAKTEGYKDMDLTDVLQMLGRAGRPQFDTSGIARIFTQDAKKSFYKHFLHTGFPVESSLHKVVDDHLGAEVSAGTISKKQDALDYLTWTFFFRRLHKNPTYYGLEIPLEEQDSISAMEEANRYLVEMVDNSMLELSKSGCVIAYSNGDLDSTPLGKIASYYYLSHKTIRNLIRHAKRQATLEDCLGWMCTATEYDELPVRHNEDLINVELSKALPFKAEKLGLPMWDPHVKAFLLIQAFISRIELPISDYITDQNSVLDQSIRILQASIDVLAELGYLSTTSTMINLMQSIKQARWPDNGILSILPGIDPSVEKSLRENEVAAPLLPKNLAGLCQMSDKDIRKLADLAGIPQAGAGRRNFLRATSSLPQLAITVTTATASTLSATLTRQNASQSRNFRIHAPKFPKPQTEGWFVLLGNVQKDELYALKRVGWPSRGGCGGGGGGKPSAKFSLGLPGDGALEGVDATLLVVSDGYLGLVHRMGVHLQTTQVVPGTWVEKEGVEQSIMAIISYKTKT</sequence>
<dbReference type="OrthoDB" id="5575at2759"/>
<evidence type="ECO:0000256" key="1">
    <source>
        <dbReference type="ARBA" id="ARBA00010140"/>
    </source>
</evidence>
<dbReference type="InterPro" id="IPR057842">
    <property type="entry name" value="WH_MER3"/>
</dbReference>
<dbReference type="Pfam" id="PF23445">
    <property type="entry name" value="WHD_SNRNP200"/>
    <property type="match status" value="2"/>
</dbReference>
<dbReference type="FunFam" id="3.40.50.300:FF:000062">
    <property type="entry name" value="U5 small nuclear ribonucleoprotein helicase"/>
    <property type="match status" value="1"/>
</dbReference>
<dbReference type="EMBL" id="ML120414">
    <property type="protein sequence ID" value="RPA96417.1"/>
    <property type="molecule type" value="Genomic_DNA"/>
</dbReference>
<dbReference type="InterPro" id="IPR036388">
    <property type="entry name" value="WH-like_DNA-bd_sf"/>
</dbReference>
<dbReference type="InterPro" id="IPR027417">
    <property type="entry name" value="P-loop_NTPase"/>
</dbReference>
<keyword evidence="4" id="KW-0347">Helicase</keyword>
<evidence type="ECO:0000256" key="2">
    <source>
        <dbReference type="ARBA" id="ARBA00022741"/>
    </source>
</evidence>
<dbReference type="Gene3D" id="3.40.50.300">
    <property type="entry name" value="P-loop containing nucleotide triphosphate hydrolases"/>
    <property type="match status" value="4"/>
</dbReference>
<dbReference type="InterPro" id="IPR004179">
    <property type="entry name" value="Sec63-dom"/>
</dbReference>
<keyword evidence="5" id="KW-0067">ATP-binding</keyword>
<name>A0A3N4JGM4_9PEZI</name>
<dbReference type="SMART" id="SM00382">
    <property type="entry name" value="AAA"/>
    <property type="match status" value="2"/>
</dbReference>
<dbReference type="SMART" id="SM00487">
    <property type="entry name" value="DEXDc"/>
    <property type="match status" value="2"/>
</dbReference>
<dbReference type="PANTHER" id="PTHR47961">
    <property type="entry name" value="DNA POLYMERASE THETA, PUTATIVE (AFU_ORTHOLOGUE AFUA_1G05260)-RELATED"/>
    <property type="match status" value="1"/>
</dbReference>
<dbReference type="Gene3D" id="1.10.10.10">
    <property type="entry name" value="Winged helix-like DNA-binding domain superfamily/Winged helix DNA-binding domain"/>
    <property type="match status" value="2"/>
</dbReference>
<dbReference type="InterPro" id="IPR014001">
    <property type="entry name" value="Helicase_ATP-bd"/>
</dbReference>
<dbReference type="SUPFAM" id="SSF158702">
    <property type="entry name" value="Sec63 N-terminal domain-like"/>
    <property type="match status" value="2"/>
</dbReference>
<proteinExistence type="inferred from homology"/>
<dbReference type="InterPro" id="IPR001650">
    <property type="entry name" value="Helicase_C-like"/>
</dbReference>
<dbReference type="InterPro" id="IPR035892">
    <property type="entry name" value="C2_domain_sf"/>
</dbReference>
<dbReference type="Pfam" id="PF02889">
    <property type="entry name" value="Sec63"/>
    <property type="match status" value="2"/>
</dbReference>
<dbReference type="Gene3D" id="1.10.3380.10">
    <property type="entry name" value="Sec63 N-terminal domain-like domain"/>
    <property type="match status" value="2"/>
</dbReference>
<dbReference type="PIRSF" id="PIRSF039073">
    <property type="entry name" value="BRR2"/>
    <property type="match status" value="1"/>
</dbReference>
<dbReference type="FunFam" id="1.10.10.10:FF:000024">
    <property type="entry name" value="U5 small nuclear ribonucleoprotein helicase"/>
    <property type="match status" value="1"/>
</dbReference>
<reference evidence="8 9" key="1">
    <citation type="journal article" date="2018" name="Nat. Ecol. Evol.">
        <title>Pezizomycetes genomes reveal the molecular basis of ectomycorrhizal truffle lifestyle.</title>
        <authorList>
            <person name="Murat C."/>
            <person name="Payen T."/>
            <person name="Noel B."/>
            <person name="Kuo A."/>
            <person name="Morin E."/>
            <person name="Chen J."/>
            <person name="Kohler A."/>
            <person name="Krizsan K."/>
            <person name="Balestrini R."/>
            <person name="Da Silva C."/>
            <person name="Montanini B."/>
            <person name="Hainaut M."/>
            <person name="Levati E."/>
            <person name="Barry K.W."/>
            <person name="Belfiori B."/>
            <person name="Cichocki N."/>
            <person name="Clum A."/>
            <person name="Dockter R.B."/>
            <person name="Fauchery L."/>
            <person name="Guy J."/>
            <person name="Iotti M."/>
            <person name="Le Tacon F."/>
            <person name="Lindquist E.A."/>
            <person name="Lipzen A."/>
            <person name="Malagnac F."/>
            <person name="Mello A."/>
            <person name="Molinier V."/>
            <person name="Miyauchi S."/>
            <person name="Poulain J."/>
            <person name="Riccioni C."/>
            <person name="Rubini A."/>
            <person name="Sitrit Y."/>
            <person name="Splivallo R."/>
            <person name="Traeger S."/>
            <person name="Wang M."/>
            <person name="Zifcakova L."/>
            <person name="Wipf D."/>
            <person name="Zambonelli A."/>
            <person name="Paolocci F."/>
            <person name="Nowrousian M."/>
            <person name="Ottonello S."/>
            <person name="Baldrian P."/>
            <person name="Spatafora J.W."/>
            <person name="Henrissat B."/>
            <person name="Nagy L.G."/>
            <person name="Aury J.M."/>
            <person name="Wincker P."/>
            <person name="Grigoriev I.V."/>
            <person name="Bonfante P."/>
            <person name="Martin F.M."/>
        </authorList>
    </citation>
    <scope>NUCLEOTIDE SEQUENCE [LARGE SCALE GENOMIC DNA]</scope>
    <source>
        <strain evidence="8 9">120613-1</strain>
    </source>
</reference>
<dbReference type="SMART" id="SM00973">
    <property type="entry name" value="Sec63"/>
    <property type="match status" value="2"/>
</dbReference>
<dbReference type="SUPFAM" id="SSF52540">
    <property type="entry name" value="P-loop containing nucleoside triphosphate hydrolases"/>
    <property type="match status" value="4"/>
</dbReference>
<dbReference type="Pfam" id="PF00270">
    <property type="entry name" value="DEAD"/>
    <property type="match status" value="2"/>
</dbReference>
<evidence type="ECO:0000259" key="6">
    <source>
        <dbReference type="PROSITE" id="PS51192"/>
    </source>
</evidence>
<dbReference type="FunFam" id="3.40.50.300:FF:000198">
    <property type="entry name" value="Activating signal cointegrator 1 complex subunit"/>
    <property type="match status" value="1"/>
</dbReference>
<dbReference type="SUPFAM" id="SSF46785">
    <property type="entry name" value="Winged helix' DNA-binding domain"/>
    <property type="match status" value="1"/>
</dbReference>
<dbReference type="InterPro" id="IPR011545">
    <property type="entry name" value="DEAD/DEAH_box_helicase_dom"/>
</dbReference>
<dbReference type="CDD" id="cd18022">
    <property type="entry name" value="DEXHc_ASCC3_2"/>
    <property type="match status" value="1"/>
</dbReference>
<dbReference type="STRING" id="1336337.A0A3N4JGM4"/>
<dbReference type="SMART" id="SM00490">
    <property type="entry name" value="HELICc"/>
    <property type="match status" value="2"/>
</dbReference>
<dbReference type="Pfam" id="PF00271">
    <property type="entry name" value="Helicase_C"/>
    <property type="match status" value="2"/>
</dbReference>
<dbReference type="CDD" id="cd18795">
    <property type="entry name" value="SF2_C_Ski2"/>
    <property type="match status" value="2"/>
</dbReference>
<accession>A0A3N4JGM4</accession>
<dbReference type="Proteomes" id="UP000276215">
    <property type="component" value="Unassembled WGS sequence"/>
</dbReference>
<evidence type="ECO:0000256" key="5">
    <source>
        <dbReference type="ARBA" id="ARBA00022840"/>
    </source>
</evidence>
<keyword evidence="9" id="KW-1185">Reference proteome</keyword>
<dbReference type="InterPro" id="IPR050474">
    <property type="entry name" value="Hel308_SKI2-like"/>
</dbReference>
<dbReference type="Gene3D" id="1.10.150.20">
    <property type="entry name" value="5' to 3' exonuclease, C-terminal subdomain"/>
    <property type="match status" value="1"/>
</dbReference>
<dbReference type="GO" id="GO:0005524">
    <property type="term" value="F:ATP binding"/>
    <property type="evidence" value="ECO:0007669"/>
    <property type="project" value="UniProtKB-KW"/>
</dbReference>
<evidence type="ECO:0000256" key="4">
    <source>
        <dbReference type="ARBA" id="ARBA00022806"/>
    </source>
</evidence>
<dbReference type="PANTHER" id="PTHR47961:SF13">
    <property type="entry name" value="ACTIVATING SIGNAL COINTEGRATOR 1 COMPLEX SUBUNIT 3"/>
    <property type="match status" value="1"/>
</dbReference>
<organism evidence="8 9">
    <name type="scientific">Choiromyces venosus 120613-1</name>
    <dbReference type="NCBI Taxonomy" id="1336337"/>
    <lineage>
        <taxon>Eukaryota</taxon>
        <taxon>Fungi</taxon>
        <taxon>Dikarya</taxon>
        <taxon>Ascomycota</taxon>
        <taxon>Pezizomycotina</taxon>
        <taxon>Pezizomycetes</taxon>
        <taxon>Pezizales</taxon>
        <taxon>Tuberaceae</taxon>
        <taxon>Choiromyces</taxon>
    </lineage>
</organism>
<feature type="domain" description="Helicase C-terminal" evidence="7">
    <location>
        <begin position="1337"/>
        <end position="1556"/>
    </location>
</feature>
<feature type="domain" description="Helicase ATP-binding" evidence="6">
    <location>
        <begin position="292"/>
        <end position="485"/>
    </location>
</feature>
<dbReference type="FunFam" id="2.60.40.150:FF:000004">
    <property type="entry name" value="RNA helicase, activating signal cointegrator 1"/>
    <property type="match status" value="1"/>
</dbReference>
<dbReference type="InterPro" id="IPR003593">
    <property type="entry name" value="AAA+_ATPase"/>
</dbReference>
<feature type="domain" description="Helicase C-terminal" evidence="7">
    <location>
        <begin position="521"/>
        <end position="719"/>
    </location>
</feature>
<gene>
    <name evidence="8" type="ORF">L873DRAFT_1836767</name>
</gene>
<dbReference type="CDD" id="cd18020">
    <property type="entry name" value="DEXHc_ASCC3_1"/>
    <property type="match status" value="1"/>
</dbReference>
<dbReference type="Gene3D" id="2.60.40.150">
    <property type="entry name" value="C2 domain"/>
    <property type="match status" value="2"/>
</dbReference>
<keyword evidence="3" id="KW-0378">Hydrolase</keyword>
<dbReference type="FunFam" id="1.10.150.20:FF:000004">
    <property type="entry name" value="U5 small nuclear ribonucleoprotein helicase"/>
    <property type="match status" value="1"/>
</dbReference>
<comment type="similarity">
    <text evidence="1">Belongs to the helicase family. SKI2 subfamily.</text>
</comment>
<dbReference type="FunFam" id="1.10.10.10:FF:000012">
    <property type="entry name" value="U5 small nuclear ribonucleoprotein helicase"/>
    <property type="match status" value="1"/>
</dbReference>
<feature type="domain" description="Helicase ATP-binding" evidence="6">
    <location>
        <begin position="1153"/>
        <end position="1328"/>
    </location>
</feature>
<dbReference type="GO" id="GO:0003676">
    <property type="term" value="F:nucleic acid binding"/>
    <property type="evidence" value="ECO:0007669"/>
    <property type="project" value="InterPro"/>
</dbReference>
<evidence type="ECO:0000256" key="3">
    <source>
        <dbReference type="ARBA" id="ARBA00022801"/>
    </source>
</evidence>
<protein>
    <submittedName>
        <fullName evidence="8">Sec63-domain-containing protein</fullName>
    </submittedName>
</protein>
<dbReference type="PROSITE" id="PS51192">
    <property type="entry name" value="HELICASE_ATP_BIND_1"/>
    <property type="match status" value="2"/>
</dbReference>
<dbReference type="FunFam" id="3.40.50.300:FF:000102">
    <property type="entry name" value="RNA helicase, activating signal cointegrator 1"/>
    <property type="match status" value="1"/>
</dbReference>
<evidence type="ECO:0000313" key="9">
    <source>
        <dbReference type="Proteomes" id="UP000276215"/>
    </source>
</evidence>
<dbReference type="FunFam" id="3.40.50.300:FF:000231">
    <property type="entry name" value="Activating signal cointegrator 1 complex subunit 3"/>
    <property type="match status" value="1"/>
</dbReference>
<evidence type="ECO:0000313" key="8">
    <source>
        <dbReference type="EMBL" id="RPA96417.1"/>
    </source>
</evidence>
<dbReference type="InterPro" id="IPR036390">
    <property type="entry name" value="WH_DNA-bd_sf"/>
</dbReference>
<keyword evidence="2" id="KW-0547">Nucleotide-binding</keyword>
<dbReference type="GO" id="GO:0016787">
    <property type="term" value="F:hydrolase activity"/>
    <property type="evidence" value="ECO:0007669"/>
    <property type="project" value="UniProtKB-KW"/>
</dbReference>
<dbReference type="SUPFAM" id="SSF81296">
    <property type="entry name" value="E set domains"/>
    <property type="match status" value="1"/>
</dbReference>
<dbReference type="GO" id="GO:0032991">
    <property type="term" value="C:protein-containing complex"/>
    <property type="evidence" value="ECO:0007669"/>
    <property type="project" value="UniProtKB-ARBA"/>
</dbReference>
<dbReference type="FunFam" id="1.10.3380.10:FF:000002">
    <property type="entry name" value="Activating signal cointegrator 1 complex subunit 3"/>
    <property type="match status" value="1"/>
</dbReference>
<dbReference type="GO" id="GO:0004386">
    <property type="term" value="F:helicase activity"/>
    <property type="evidence" value="ECO:0007669"/>
    <property type="project" value="UniProtKB-KW"/>
</dbReference>
<dbReference type="FunFam" id="1.10.3380.10:FF:000001">
    <property type="entry name" value="U5 small nuclear ribonucleoprotein helicase"/>
    <property type="match status" value="1"/>
</dbReference>
<dbReference type="PROSITE" id="PS51194">
    <property type="entry name" value="HELICASE_CTER"/>
    <property type="match status" value="2"/>
</dbReference>
<evidence type="ECO:0000259" key="7">
    <source>
        <dbReference type="PROSITE" id="PS51194"/>
    </source>
</evidence>
<dbReference type="InterPro" id="IPR014756">
    <property type="entry name" value="Ig_E-set"/>
</dbReference>